<dbReference type="AlphaFoldDB" id="A0A1W6ZMQ7"/>
<keyword evidence="1" id="KW-0597">Phosphoprotein</keyword>
<dbReference type="PANTHER" id="PTHR44591">
    <property type="entry name" value="STRESS RESPONSE REGULATOR PROTEIN 1"/>
    <property type="match status" value="1"/>
</dbReference>
<dbReference type="PROSITE" id="PS50110">
    <property type="entry name" value="RESPONSE_REGULATORY"/>
    <property type="match status" value="1"/>
</dbReference>
<proteinExistence type="predicted"/>
<dbReference type="Gene3D" id="3.30.750.24">
    <property type="entry name" value="STAS domain"/>
    <property type="match status" value="1"/>
</dbReference>
<dbReference type="SMART" id="SM00448">
    <property type="entry name" value="REC"/>
    <property type="match status" value="1"/>
</dbReference>
<organism evidence="2 3">
    <name type="scientific">Pseudorhodoplanes sinuspersici</name>
    <dbReference type="NCBI Taxonomy" id="1235591"/>
    <lineage>
        <taxon>Bacteria</taxon>
        <taxon>Pseudomonadati</taxon>
        <taxon>Pseudomonadota</taxon>
        <taxon>Alphaproteobacteria</taxon>
        <taxon>Hyphomicrobiales</taxon>
        <taxon>Pseudorhodoplanes</taxon>
    </lineage>
</organism>
<dbReference type="Gene3D" id="3.40.50.2300">
    <property type="match status" value="1"/>
</dbReference>
<dbReference type="InterPro" id="IPR050595">
    <property type="entry name" value="Bact_response_regulator"/>
</dbReference>
<dbReference type="STRING" id="1235591.CAK95_06035"/>
<dbReference type="InterPro" id="IPR058548">
    <property type="entry name" value="MlaB-like_STAS"/>
</dbReference>
<sequence length="237" mass="25836">MKLPNVLDFAAAAGLHQSVLGELKASGRVQIDASGVELISLPCMQVILAATREGAVIVNPSPAFSEAFETLALDLATAVEFRSDPAPIEEPVQELIQEPMQAAPGIETSDTSSGEAMSLRIMTIDDSKTMRDMLMLTLADAGFEVLQAVDGQEGVDMLEKEKVDVVITDINMPRMDGYEVVRQLRMRPEHQKTPILVLTTESEIEKKKMGRDVGATGWLVKPFDPDRLVETVRKVAC</sequence>
<evidence type="ECO:0000313" key="2">
    <source>
        <dbReference type="EMBL" id="ARP98688.1"/>
    </source>
</evidence>
<dbReference type="InterPro" id="IPR001789">
    <property type="entry name" value="Sig_transdc_resp-reg_receiver"/>
</dbReference>
<accession>A0A1W6ZMQ7</accession>
<dbReference type="OrthoDB" id="9786548at2"/>
<dbReference type="InterPro" id="IPR011006">
    <property type="entry name" value="CheY-like_superfamily"/>
</dbReference>
<reference evidence="2 3" key="1">
    <citation type="submission" date="2017-05" db="EMBL/GenBank/DDBJ databases">
        <title>Full genome sequence of Pseudorhodoplanes sinuspersici.</title>
        <authorList>
            <person name="Dastgheib S.M.M."/>
            <person name="Shavandi M."/>
            <person name="Tirandaz H."/>
        </authorList>
    </citation>
    <scope>NUCLEOTIDE SEQUENCE [LARGE SCALE GENOMIC DNA]</scope>
    <source>
        <strain evidence="2 3">RIPI110</strain>
    </source>
</reference>
<protein>
    <submittedName>
        <fullName evidence="2">Uncharacterized protein</fullName>
    </submittedName>
</protein>
<dbReference type="Pfam" id="PF00072">
    <property type="entry name" value="Response_reg"/>
    <property type="match status" value="1"/>
</dbReference>
<keyword evidence="3" id="KW-1185">Reference proteome</keyword>
<dbReference type="KEGG" id="psin:CAK95_06035"/>
<name>A0A1W6ZMQ7_9HYPH</name>
<dbReference type="GO" id="GO:0000160">
    <property type="term" value="P:phosphorelay signal transduction system"/>
    <property type="evidence" value="ECO:0007669"/>
    <property type="project" value="InterPro"/>
</dbReference>
<evidence type="ECO:0000313" key="3">
    <source>
        <dbReference type="Proteomes" id="UP000194137"/>
    </source>
</evidence>
<gene>
    <name evidence="2" type="ORF">CAK95_06035</name>
</gene>
<dbReference type="SUPFAM" id="SSF52172">
    <property type="entry name" value="CheY-like"/>
    <property type="match status" value="1"/>
</dbReference>
<dbReference type="Proteomes" id="UP000194137">
    <property type="component" value="Chromosome"/>
</dbReference>
<dbReference type="EMBL" id="CP021112">
    <property type="protein sequence ID" value="ARP98688.1"/>
    <property type="molecule type" value="Genomic_DNA"/>
</dbReference>
<evidence type="ECO:0000256" key="1">
    <source>
        <dbReference type="ARBA" id="ARBA00022553"/>
    </source>
</evidence>
<dbReference type="InterPro" id="IPR036513">
    <property type="entry name" value="STAS_dom_sf"/>
</dbReference>
<dbReference type="Pfam" id="PF13466">
    <property type="entry name" value="STAS_2"/>
    <property type="match status" value="1"/>
</dbReference>
<dbReference type="PANTHER" id="PTHR44591:SF25">
    <property type="entry name" value="CHEMOTAXIS TWO-COMPONENT RESPONSE REGULATOR"/>
    <property type="match status" value="1"/>
</dbReference>